<comment type="subunit">
    <text evidence="5">Homotetramer.</text>
</comment>
<comment type="similarity">
    <text evidence="1 5">Belongs to the glutaminase family.</text>
</comment>
<comment type="catalytic activity">
    <reaction evidence="4 5">
        <text>L-glutamine + H2O = L-glutamate + NH4(+)</text>
        <dbReference type="Rhea" id="RHEA:15889"/>
        <dbReference type="ChEBI" id="CHEBI:15377"/>
        <dbReference type="ChEBI" id="CHEBI:28938"/>
        <dbReference type="ChEBI" id="CHEBI:29985"/>
        <dbReference type="ChEBI" id="CHEBI:58359"/>
        <dbReference type="EC" id="3.5.1.2"/>
    </reaction>
</comment>
<evidence type="ECO:0000256" key="3">
    <source>
        <dbReference type="ARBA" id="ARBA00022801"/>
    </source>
</evidence>
<dbReference type="SUPFAM" id="SSF56601">
    <property type="entry name" value="beta-lactamase/transpeptidase-like"/>
    <property type="match status" value="1"/>
</dbReference>
<keyword evidence="8" id="KW-1185">Reference proteome</keyword>
<evidence type="ECO:0000256" key="2">
    <source>
        <dbReference type="ARBA" id="ARBA00012918"/>
    </source>
</evidence>
<dbReference type="RefSeq" id="WP_250428241.1">
    <property type="nucleotide sequence ID" value="NZ_JALPRR010000001.1"/>
</dbReference>
<keyword evidence="5" id="KW-0007">Acetylation</keyword>
<dbReference type="Gene3D" id="3.40.710.10">
    <property type="entry name" value="DD-peptidase/beta-lactamase superfamily"/>
    <property type="match status" value="1"/>
</dbReference>
<reference evidence="8" key="1">
    <citation type="journal article" date="2019" name="Int. J. Syst. Evol. Microbiol.">
        <title>The Global Catalogue of Microorganisms (GCM) 10K type strain sequencing project: providing services to taxonomists for standard genome sequencing and annotation.</title>
        <authorList>
            <consortium name="The Broad Institute Genomics Platform"/>
            <consortium name="The Broad Institute Genome Sequencing Center for Infectious Disease"/>
            <person name="Wu L."/>
            <person name="Ma J."/>
        </authorList>
    </citation>
    <scope>NUCLEOTIDE SEQUENCE [LARGE SCALE GENOMIC DNA]</scope>
    <source>
        <strain evidence="8">CGMCC 4.1782</strain>
    </source>
</reference>
<accession>A0ABW5CVK1</accession>
<dbReference type="Pfam" id="PF04960">
    <property type="entry name" value="Glutaminase"/>
    <property type="match status" value="1"/>
</dbReference>
<feature type="binding site" evidence="5">
    <location>
        <position position="283"/>
    </location>
    <ligand>
        <name>substrate</name>
    </ligand>
</feature>
<dbReference type="EC" id="3.5.1.2" evidence="2 5"/>
<dbReference type="PANTHER" id="PTHR12544">
    <property type="entry name" value="GLUTAMINASE"/>
    <property type="match status" value="1"/>
</dbReference>
<evidence type="ECO:0000256" key="1">
    <source>
        <dbReference type="ARBA" id="ARBA00011076"/>
    </source>
</evidence>
<evidence type="ECO:0000313" key="8">
    <source>
        <dbReference type="Proteomes" id="UP001597374"/>
    </source>
</evidence>
<evidence type="ECO:0000256" key="6">
    <source>
        <dbReference type="SAM" id="SignalP"/>
    </source>
</evidence>
<comment type="caution">
    <text evidence="7">The sequence shown here is derived from an EMBL/GenBank/DDBJ whole genome shotgun (WGS) entry which is preliminary data.</text>
</comment>
<dbReference type="GO" id="GO:0004359">
    <property type="term" value="F:glutaminase activity"/>
    <property type="evidence" value="ECO:0007669"/>
    <property type="project" value="UniProtKB-EC"/>
</dbReference>
<protein>
    <recommendedName>
        <fullName evidence="2 5">Glutaminase</fullName>
        <ecNumber evidence="2 5">3.5.1.2</ecNumber>
    </recommendedName>
</protein>
<evidence type="ECO:0000256" key="4">
    <source>
        <dbReference type="ARBA" id="ARBA00049534"/>
    </source>
</evidence>
<keyword evidence="6" id="KW-0732">Signal</keyword>
<feature type="binding site" evidence="5">
    <location>
        <position position="301"/>
    </location>
    <ligand>
        <name>substrate</name>
    </ligand>
</feature>
<dbReference type="InterPro" id="IPR015868">
    <property type="entry name" value="Glutaminase"/>
</dbReference>
<dbReference type="NCBIfam" id="NF009020">
    <property type="entry name" value="PRK12356.1"/>
    <property type="match status" value="1"/>
</dbReference>
<evidence type="ECO:0000313" key="7">
    <source>
        <dbReference type="EMBL" id="MFD2246462.1"/>
    </source>
</evidence>
<feature type="binding site" evidence="5">
    <location>
        <position position="156"/>
    </location>
    <ligand>
        <name>substrate</name>
    </ligand>
</feature>
<dbReference type="PANTHER" id="PTHR12544:SF48">
    <property type="entry name" value="GLUTAMINASE 1"/>
    <property type="match status" value="1"/>
</dbReference>
<feature type="binding site" evidence="5">
    <location>
        <position position="207"/>
    </location>
    <ligand>
        <name>substrate</name>
    </ligand>
</feature>
<feature type="chain" id="PRO_5045655034" description="Glutaminase" evidence="6">
    <location>
        <begin position="30"/>
        <end position="359"/>
    </location>
</feature>
<organism evidence="7 8">
    <name type="scientific">Pontibacter ruber</name>
    <dbReference type="NCBI Taxonomy" id="1343895"/>
    <lineage>
        <taxon>Bacteria</taxon>
        <taxon>Pseudomonadati</taxon>
        <taxon>Bacteroidota</taxon>
        <taxon>Cytophagia</taxon>
        <taxon>Cytophagales</taxon>
        <taxon>Hymenobacteraceae</taxon>
        <taxon>Pontibacter</taxon>
    </lineage>
</organism>
<dbReference type="InterPro" id="IPR012338">
    <property type="entry name" value="Beta-lactam/transpept-like"/>
</dbReference>
<dbReference type="EMBL" id="JBHUIM010000001">
    <property type="protein sequence ID" value="MFD2246462.1"/>
    <property type="molecule type" value="Genomic_DNA"/>
</dbReference>
<dbReference type="Proteomes" id="UP001597374">
    <property type="component" value="Unassembled WGS sequence"/>
</dbReference>
<feature type="signal peptide" evidence="6">
    <location>
        <begin position="1"/>
        <end position="29"/>
    </location>
</feature>
<sequence length="359" mass="38790">MKNQVLNKKIITLLVSAAFLFSTNTSTFAQTVKKRAATTTPQKGQIESVLKETYNKYKDLKEGKNADYIPELAKVPSDQFAIVIIGPDGQVYSQGDVDALYSIQSISKVLTLARAIEESGAQAVQDKIGVDPTGQRFNSALAVEQNKGKELNPLVNAGAIATTSMLKGNTYEEKWKNIIQTHNDFAGRQLEVNEPVYKSEAATNQHNQALASLMNSFERMYFDPQKSVDLYTKQCAININTKDLAMIAATLANGGTNPVTKKKVVSPQTVAHVLPVMATCGLYDDSGIWFYNVGLPAKSGVGGGIMAIVPGQYGIAAFSPRLDEAGNSIRAQRAIADIVSKLNLNPYLIQPNTAGAAKR</sequence>
<feature type="binding site" evidence="5">
    <location>
        <position position="105"/>
    </location>
    <ligand>
        <name>substrate</name>
    </ligand>
</feature>
<dbReference type="HAMAP" id="MF_00313">
    <property type="entry name" value="Glutaminase"/>
    <property type="match status" value="1"/>
</dbReference>
<gene>
    <name evidence="5 7" type="primary">glsA</name>
    <name evidence="7" type="ORF">ACFSKP_09370</name>
</gene>
<proteinExistence type="inferred from homology"/>
<evidence type="ECO:0000256" key="5">
    <source>
        <dbReference type="HAMAP-Rule" id="MF_00313"/>
    </source>
</evidence>
<feature type="binding site" evidence="5">
    <location>
        <position position="200"/>
    </location>
    <ligand>
        <name>substrate</name>
    </ligand>
</feature>
<name>A0ABW5CVK1_9BACT</name>
<keyword evidence="3 5" id="KW-0378">Hydrolase</keyword>
<dbReference type="NCBIfam" id="TIGR03814">
    <property type="entry name" value="Gln_ase"/>
    <property type="match status" value="1"/>
</dbReference>
<feature type="binding site" evidence="5">
    <location>
        <position position="231"/>
    </location>
    <ligand>
        <name>substrate</name>
    </ligand>
</feature>